<dbReference type="Proteomes" id="UP001597557">
    <property type="component" value="Unassembled WGS sequence"/>
</dbReference>
<dbReference type="InterPro" id="IPR032508">
    <property type="entry name" value="FecR_C"/>
</dbReference>
<dbReference type="RefSeq" id="WP_377182669.1">
    <property type="nucleotide sequence ID" value="NZ_JBHUPD010000001.1"/>
</dbReference>
<comment type="caution">
    <text evidence="4">The sequence shown here is derived from an EMBL/GenBank/DDBJ whole genome shotgun (WGS) entry which is preliminary data.</text>
</comment>
<dbReference type="Pfam" id="PF16344">
    <property type="entry name" value="FecR_C"/>
    <property type="match status" value="1"/>
</dbReference>
<proteinExistence type="predicted"/>
<dbReference type="InterPro" id="IPR012373">
    <property type="entry name" value="Ferrdict_sens_TM"/>
</dbReference>
<gene>
    <name evidence="4" type="ORF">ACFS5N_04500</name>
</gene>
<accession>A0ABW5Y9L1</accession>
<evidence type="ECO:0000256" key="1">
    <source>
        <dbReference type="SAM" id="Phobius"/>
    </source>
</evidence>
<dbReference type="InterPro" id="IPR006860">
    <property type="entry name" value="FecR"/>
</dbReference>
<dbReference type="Gene3D" id="3.55.50.30">
    <property type="match status" value="1"/>
</dbReference>
<dbReference type="PANTHER" id="PTHR30273:SF2">
    <property type="entry name" value="PROTEIN FECR"/>
    <property type="match status" value="1"/>
</dbReference>
<keyword evidence="1" id="KW-1133">Transmembrane helix</keyword>
<reference evidence="5" key="1">
    <citation type="journal article" date="2019" name="Int. J. Syst. Evol. Microbiol.">
        <title>The Global Catalogue of Microorganisms (GCM) 10K type strain sequencing project: providing services to taxonomists for standard genome sequencing and annotation.</title>
        <authorList>
            <consortium name="The Broad Institute Genomics Platform"/>
            <consortium name="The Broad Institute Genome Sequencing Center for Infectious Disease"/>
            <person name="Wu L."/>
            <person name="Ma J."/>
        </authorList>
    </citation>
    <scope>NUCLEOTIDE SEQUENCE [LARGE SCALE GENOMIC DNA]</scope>
    <source>
        <strain evidence="5">KCTC 22437</strain>
    </source>
</reference>
<dbReference type="Gene3D" id="2.60.120.1440">
    <property type="match status" value="1"/>
</dbReference>
<evidence type="ECO:0000313" key="4">
    <source>
        <dbReference type="EMBL" id="MFD2871715.1"/>
    </source>
</evidence>
<evidence type="ECO:0000259" key="2">
    <source>
        <dbReference type="Pfam" id="PF04773"/>
    </source>
</evidence>
<evidence type="ECO:0000313" key="5">
    <source>
        <dbReference type="Proteomes" id="UP001597557"/>
    </source>
</evidence>
<evidence type="ECO:0000259" key="3">
    <source>
        <dbReference type="Pfam" id="PF16344"/>
    </source>
</evidence>
<feature type="transmembrane region" description="Helical" evidence="1">
    <location>
        <begin position="80"/>
        <end position="99"/>
    </location>
</feature>
<sequence>MQNLSTEKLKELSDKWLRGAITPEELEQLEGWYNQHPQGDLRWQAGDADEEQLRERLLYNITEMQKAEAQVLRPLYKKPLVYQMAAALILAFGVVFYYLPATRNKQIVNEEFQTKVNAPVSNPNQAILTLANGKKLILNKSGNGLIAKQGHTEIKKTQDGKLLYANTDAAADAKPEINMISTPAGGSYQITLPDGSKVWINALTELKFPTAFSGKERVVELNGEAYFEVAKNKAMPFKVKMTNNTSVQVLGTHFNIMAYDNERSINATLLEGSINIRKGNQSKLMVPGQQATVTDEINLKEVNADESIAWINGLFSFDKTDIHTVLRQIERWYSVTIEYEAKVPDHQITGYISRSSNLPEVVKMLELSGVKLKIEGKKIKIFNN</sequence>
<feature type="domain" description="FecR protein" evidence="2">
    <location>
        <begin position="180"/>
        <end position="274"/>
    </location>
</feature>
<keyword evidence="1" id="KW-0812">Transmembrane</keyword>
<dbReference type="PANTHER" id="PTHR30273">
    <property type="entry name" value="PERIPLASMIC SIGNAL SENSOR AND SIGMA FACTOR ACTIVATOR FECR-RELATED"/>
    <property type="match status" value="1"/>
</dbReference>
<dbReference type="PIRSF" id="PIRSF018266">
    <property type="entry name" value="FecR"/>
    <property type="match status" value="1"/>
</dbReference>
<feature type="domain" description="Protein FecR C-terminal" evidence="3">
    <location>
        <begin position="315"/>
        <end position="381"/>
    </location>
</feature>
<keyword evidence="1" id="KW-0472">Membrane</keyword>
<keyword evidence="5" id="KW-1185">Reference proteome</keyword>
<protein>
    <submittedName>
        <fullName evidence="4">FecR family protein</fullName>
    </submittedName>
</protein>
<dbReference type="Pfam" id="PF04773">
    <property type="entry name" value="FecR"/>
    <property type="match status" value="1"/>
</dbReference>
<dbReference type="EMBL" id="JBHUPD010000001">
    <property type="protein sequence ID" value="MFD2871715.1"/>
    <property type="molecule type" value="Genomic_DNA"/>
</dbReference>
<organism evidence="4 5">
    <name type="scientific">Mucilaginibacter ximonensis</name>
    <dbReference type="NCBI Taxonomy" id="538021"/>
    <lineage>
        <taxon>Bacteria</taxon>
        <taxon>Pseudomonadati</taxon>
        <taxon>Bacteroidota</taxon>
        <taxon>Sphingobacteriia</taxon>
        <taxon>Sphingobacteriales</taxon>
        <taxon>Sphingobacteriaceae</taxon>
        <taxon>Mucilaginibacter</taxon>
    </lineage>
</organism>
<name>A0ABW5Y9L1_9SPHI</name>